<dbReference type="Gene3D" id="1.10.510.10">
    <property type="entry name" value="Transferase(Phosphotransferase) domain 1"/>
    <property type="match status" value="1"/>
</dbReference>
<evidence type="ECO:0000256" key="6">
    <source>
        <dbReference type="ARBA" id="ARBA00022840"/>
    </source>
</evidence>
<dbReference type="SUPFAM" id="SSF56112">
    <property type="entry name" value="Protein kinase-like (PK-like)"/>
    <property type="match status" value="1"/>
</dbReference>
<keyword evidence="8" id="KW-0472">Membrane</keyword>
<dbReference type="RefSeq" id="WP_094362168.1">
    <property type="nucleotide sequence ID" value="NZ_NMVQ01000001.1"/>
</dbReference>
<feature type="region of interest" description="Disordered" evidence="7">
    <location>
        <begin position="380"/>
        <end position="457"/>
    </location>
</feature>
<evidence type="ECO:0000313" key="10">
    <source>
        <dbReference type="EMBL" id="OYO24961.1"/>
    </source>
</evidence>
<dbReference type="Pfam" id="PF00069">
    <property type="entry name" value="Pkinase"/>
    <property type="match status" value="1"/>
</dbReference>
<dbReference type="PROSITE" id="PS50011">
    <property type="entry name" value="PROTEIN_KINASE_DOM"/>
    <property type="match status" value="1"/>
</dbReference>
<dbReference type="FunFam" id="1.10.510.10:FF:000021">
    <property type="entry name" value="Serine/threonine protein kinase"/>
    <property type="match status" value="1"/>
</dbReference>
<dbReference type="EC" id="2.7.11.1" evidence="1"/>
<dbReference type="AlphaFoldDB" id="A0A255HBJ9"/>
<feature type="compositionally biased region" description="Low complexity" evidence="7">
    <location>
        <begin position="381"/>
        <end position="443"/>
    </location>
</feature>
<dbReference type="InterPro" id="IPR008271">
    <property type="entry name" value="Ser/Thr_kinase_AS"/>
</dbReference>
<dbReference type="InterPro" id="IPR000719">
    <property type="entry name" value="Prot_kinase_dom"/>
</dbReference>
<feature type="domain" description="Protein kinase" evidence="9">
    <location>
        <begin position="10"/>
        <end position="267"/>
    </location>
</feature>
<dbReference type="GO" id="GO:0005524">
    <property type="term" value="F:ATP binding"/>
    <property type="evidence" value="ECO:0007669"/>
    <property type="project" value="UniProtKB-KW"/>
</dbReference>
<proteinExistence type="predicted"/>
<dbReference type="InterPro" id="IPR011009">
    <property type="entry name" value="Kinase-like_dom_sf"/>
</dbReference>
<dbReference type="Gene3D" id="3.30.200.20">
    <property type="entry name" value="Phosphorylase Kinase, domain 1"/>
    <property type="match status" value="1"/>
</dbReference>
<dbReference type="PANTHER" id="PTHR43289:SF6">
    <property type="entry name" value="SERINE_THREONINE-PROTEIN KINASE NEKL-3"/>
    <property type="match status" value="1"/>
</dbReference>
<feature type="region of interest" description="Disordered" evidence="7">
    <location>
        <begin position="302"/>
        <end position="343"/>
    </location>
</feature>
<dbReference type="CDD" id="cd14014">
    <property type="entry name" value="STKc_PknB_like"/>
    <property type="match status" value="1"/>
</dbReference>
<feature type="compositionally biased region" description="Basic and acidic residues" evidence="7">
    <location>
        <begin position="444"/>
        <end position="457"/>
    </location>
</feature>
<evidence type="ECO:0000256" key="4">
    <source>
        <dbReference type="ARBA" id="ARBA00022741"/>
    </source>
</evidence>
<accession>A0A255HBJ9</accession>
<dbReference type="EMBL" id="NMVQ01000001">
    <property type="protein sequence ID" value="OYO24961.1"/>
    <property type="molecule type" value="Genomic_DNA"/>
</dbReference>
<dbReference type="GO" id="GO:0004674">
    <property type="term" value="F:protein serine/threonine kinase activity"/>
    <property type="evidence" value="ECO:0007669"/>
    <property type="project" value="UniProtKB-KW"/>
</dbReference>
<keyword evidence="8" id="KW-0812">Transmembrane</keyword>
<feature type="transmembrane region" description="Helical" evidence="8">
    <location>
        <begin position="348"/>
        <end position="369"/>
    </location>
</feature>
<name>A0A255HBJ9_9ACTN</name>
<dbReference type="OrthoDB" id="9762169at2"/>
<evidence type="ECO:0000256" key="3">
    <source>
        <dbReference type="ARBA" id="ARBA00022679"/>
    </source>
</evidence>
<organism evidence="10 11">
    <name type="scientific">Enemella dayhoffiae</name>
    <dbReference type="NCBI Taxonomy" id="2016507"/>
    <lineage>
        <taxon>Bacteria</taxon>
        <taxon>Bacillati</taxon>
        <taxon>Actinomycetota</taxon>
        <taxon>Actinomycetes</taxon>
        <taxon>Propionibacteriales</taxon>
        <taxon>Propionibacteriaceae</taxon>
        <taxon>Enemella</taxon>
    </lineage>
</organism>
<evidence type="ECO:0000313" key="11">
    <source>
        <dbReference type="Proteomes" id="UP000216311"/>
    </source>
</evidence>
<comment type="caution">
    <text evidence="10">The sequence shown here is derived from an EMBL/GenBank/DDBJ whole genome shotgun (WGS) entry which is preliminary data.</text>
</comment>
<gene>
    <name evidence="10" type="ORF">CGZ93_00335</name>
</gene>
<dbReference type="PANTHER" id="PTHR43289">
    <property type="entry name" value="MITOGEN-ACTIVATED PROTEIN KINASE KINASE KINASE 20-RELATED"/>
    <property type="match status" value="1"/>
</dbReference>
<evidence type="ECO:0000256" key="8">
    <source>
        <dbReference type="SAM" id="Phobius"/>
    </source>
</evidence>
<sequence length="457" mass="47771">MTPDLLANRYELTERLAGGGMGQVWRGRDRVLQRIVAVKTVDLAGQDQTARERFRREAVATAGLSAPQVVQVFDAGFDGDTAFLVMELLTGPSLSEHLHATGPLGLVEGLQVAREVTRGLLAAHRIGVVHRDIKPGNVMFHNNEVKLVDFGIAQLSENAGAALTAPATALGTAAYMSPEQASGRQATEAADWYALGCLLMTMFTGRPPFSGEALAVANQQINAQPPHLTERRTDLPPALDALVTALLAKDPAHRPSGAQVLDQLRALEADPGAPTMIAAAPTAALPTAVAPPATAVMPHNRTRTSYAETPSEPEPAPHEGHRRRPIAPVAAPTGSRPYVPPTRQKSRWPWVVVLLMLLAAGVAAAVSLLPNLASLPGGGVTATPTPTPSATRPTSTRPAAPTTTRATTRPPSTAPATSAAPPTTEAPTETPDDQPNGKGNQNGKGKDKDKTPDPDAG</sequence>
<keyword evidence="3" id="KW-0808">Transferase</keyword>
<keyword evidence="8" id="KW-1133">Transmembrane helix</keyword>
<evidence type="ECO:0000256" key="2">
    <source>
        <dbReference type="ARBA" id="ARBA00022527"/>
    </source>
</evidence>
<dbReference type="Proteomes" id="UP000216311">
    <property type="component" value="Unassembled WGS sequence"/>
</dbReference>
<dbReference type="PROSITE" id="PS00108">
    <property type="entry name" value="PROTEIN_KINASE_ST"/>
    <property type="match status" value="1"/>
</dbReference>
<dbReference type="SMART" id="SM00220">
    <property type="entry name" value="S_TKc"/>
    <property type="match status" value="1"/>
</dbReference>
<keyword evidence="2" id="KW-0723">Serine/threonine-protein kinase</keyword>
<keyword evidence="4" id="KW-0547">Nucleotide-binding</keyword>
<protein>
    <recommendedName>
        <fullName evidence="1">non-specific serine/threonine protein kinase</fullName>
        <ecNumber evidence="1">2.7.11.1</ecNumber>
    </recommendedName>
</protein>
<keyword evidence="6" id="KW-0067">ATP-binding</keyword>
<evidence type="ECO:0000256" key="7">
    <source>
        <dbReference type="SAM" id="MobiDB-lite"/>
    </source>
</evidence>
<keyword evidence="5" id="KW-0418">Kinase</keyword>
<evidence type="ECO:0000259" key="9">
    <source>
        <dbReference type="PROSITE" id="PS50011"/>
    </source>
</evidence>
<keyword evidence="11" id="KW-1185">Reference proteome</keyword>
<reference evidence="10 11" key="1">
    <citation type="submission" date="2017-07" db="EMBL/GenBank/DDBJ databases">
        <title>Draft whole genome sequences of clinical Proprionibacteriaceae strains.</title>
        <authorList>
            <person name="Bernier A.-M."/>
            <person name="Bernard K."/>
            <person name="Domingo M.-C."/>
        </authorList>
    </citation>
    <scope>NUCLEOTIDE SEQUENCE [LARGE SCALE GENOMIC DNA]</scope>
    <source>
        <strain evidence="10 11">NML 130396</strain>
    </source>
</reference>
<evidence type="ECO:0000256" key="5">
    <source>
        <dbReference type="ARBA" id="ARBA00022777"/>
    </source>
</evidence>
<evidence type="ECO:0000256" key="1">
    <source>
        <dbReference type="ARBA" id="ARBA00012513"/>
    </source>
</evidence>